<dbReference type="AlphaFoldDB" id="A0AAW1D712"/>
<evidence type="ECO:0000256" key="1">
    <source>
        <dbReference type="ARBA" id="ARBA00022723"/>
    </source>
</evidence>
<protein>
    <recommendedName>
        <fullName evidence="4">FLYWCH-type domain-containing protein</fullName>
    </recommendedName>
</protein>
<proteinExistence type="predicted"/>
<keyword evidence="1" id="KW-0479">Metal-binding</keyword>
<keyword evidence="3" id="KW-0862">Zinc</keyword>
<keyword evidence="2" id="KW-0863">Zinc-finger</keyword>
<gene>
    <name evidence="5" type="ORF">O3M35_008648</name>
</gene>
<dbReference type="Pfam" id="PF04500">
    <property type="entry name" value="FLYWCH"/>
    <property type="match status" value="1"/>
</dbReference>
<accession>A0AAW1D712</accession>
<keyword evidence="6" id="KW-1185">Reference proteome</keyword>
<dbReference type="Proteomes" id="UP001461498">
    <property type="component" value="Unassembled WGS sequence"/>
</dbReference>
<evidence type="ECO:0000259" key="4">
    <source>
        <dbReference type="Pfam" id="PF04500"/>
    </source>
</evidence>
<comment type="caution">
    <text evidence="5">The sequence shown here is derived from an EMBL/GenBank/DDBJ whole genome shotgun (WGS) entry which is preliminary data.</text>
</comment>
<evidence type="ECO:0000313" key="6">
    <source>
        <dbReference type="Proteomes" id="UP001461498"/>
    </source>
</evidence>
<dbReference type="GO" id="GO:0008270">
    <property type="term" value="F:zinc ion binding"/>
    <property type="evidence" value="ECO:0007669"/>
    <property type="project" value="UniProtKB-KW"/>
</dbReference>
<evidence type="ECO:0000256" key="2">
    <source>
        <dbReference type="ARBA" id="ARBA00022771"/>
    </source>
</evidence>
<dbReference type="EMBL" id="JAPXFL010000005">
    <property type="protein sequence ID" value="KAK9506773.1"/>
    <property type="molecule type" value="Genomic_DNA"/>
</dbReference>
<sequence length="203" mass="23905">MDNKNYKLKKIYSQRGNLLVLKNGFKFSKYGELQTGEIGWKCVEKSCRAKLYTNGGDECRFSRETGEHKHKPLDEKVILRQAISNRLKRKSAECLSEKPSKLVEKELNSEEMAALKLTENDIKLIKDNMYHARAKRKQTLPNYEQNDKFENCYNLKQYIMNHPSIEISAKQSSEQTNLTRENLDDEWIDWFWIKPHFLAPDVV</sequence>
<organism evidence="5 6">
    <name type="scientific">Rhynocoris fuscipes</name>
    <dbReference type="NCBI Taxonomy" id="488301"/>
    <lineage>
        <taxon>Eukaryota</taxon>
        <taxon>Metazoa</taxon>
        <taxon>Ecdysozoa</taxon>
        <taxon>Arthropoda</taxon>
        <taxon>Hexapoda</taxon>
        <taxon>Insecta</taxon>
        <taxon>Pterygota</taxon>
        <taxon>Neoptera</taxon>
        <taxon>Paraneoptera</taxon>
        <taxon>Hemiptera</taxon>
        <taxon>Heteroptera</taxon>
        <taxon>Panheteroptera</taxon>
        <taxon>Cimicomorpha</taxon>
        <taxon>Reduviidae</taxon>
        <taxon>Harpactorinae</taxon>
        <taxon>Harpactorini</taxon>
        <taxon>Rhynocoris</taxon>
    </lineage>
</organism>
<feature type="domain" description="FLYWCH-type" evidence="4">
    <location>
        <begin position="13"/>
        <end position="70"/>
    </location>
</feature>
<name>A0AAW1D712_9HEMI</name>
<dbReference type="Gene3D" id="2.20.25.240">
    <property type="match status" value="1"/>
</dbReference>
<evidence type="ECO:0000256" key="3">
    <source>
        <dbReference type="ARBA" id="ARBA00022833"/>
    </source>
</evidence>
<dbReference type="InterPro" id="IPR007588">
    <property type="entry name" value="Znf_FLYWCH"/>
</dbReference>
<reference evidence="5 6" key="1">
    <citation type="submission" date="2022-12" db="EMBL/GenBank/DDBJ databases">
        <title>Chromosome-level genome assembly of true bugs.</title>
        <authorList>
            <person name="Ma L."/>
            <person name="Li H."/>
        </authorList>
    </citation>
    <scope>NUCLEOTIDE SEQUENCE [LARGE SCALE GENOMIC DNA]</scope>
    <source>
        <strain evidence="5">Lab_2022b</strain>
    </source>
</reference>
<evidence type="ECO:0000313" key="5">
    <source>
        <dbReference type="EMBL" id="KAK9506773.1"/>
    </source>
</evidence>